<dbReference type="InterPro" id="IPR000679">
    <property type="entry name" value="Znf_GATA"/>
</dbReference>
<feature type="compositionally biased region" description="Basic and acidic residues" evidence="2">
    <location>
        <begin position="241"/>
        <end position="269"/>
    </location>
</feature>
<dbReference type="PROSITE" id="PS50114">
    <property type="entry name" value="GATA_ZN_FINGER_2"/>
    <property type="match status" value="1"/>
</dbReference>
<keyword evidence="1" id="KW-0862">Zinc</keyword>
<name>A0AA48KX52_9TREE</name>
<sequence>MAGRAAPVPPFVDLPSLPRPQVVDDAGFELTDEQIEALAARVGGEGVEEDNDLVEAEESAQVSVADGEAPEERHPLLSLDQSLVLQYSILKTRYHHMRHLLPLIFTHPPVPAHNRPRLRPSGKKEFVFPTPAPPPQPLPSAEYHGPSTKEKKKKAKGKEKETDNTTDADKDKDEDKSGDESEEPKKGKKKEQLAPAHEIECISRVTLQVGPMSFPNTELWVARFVPPRQGSAATVRGRLKSMAEPRKPKEPKPKDAKEPKEKVRKERALPRMSIDGGPAKRPRTEKPKVPTPTPPLPTAVPAPPPNPDAPPRFTSRQDIPQALIQRVNAAATRHPWLSVLIHKAARSVASKDELAKLGRVVARLGRGEDVGEGPDMPGVPVRPPNAAAGPSRPPPGAHVRPLNAVAGPSRPPANPGVRPPMAGVRPPNVVAGPVARPGAPLPRPPATAVRLPVPGTPVRPTVPAMPPPAPATHSPHTAPPVAGVTHPPAHASSTSRPVAAAPSLPAPPAVPSPAPSTTASVASAPSAALPPAAAAVPAPSPAPAPAPAPLVPTGDKPDDSDSDVDMSGLPQVGGGWGDEPDSHSDSDWDADVEMRGRPQVGGGEGAEPKDEAKDDDAAPASNAEGSPAVAPAAPVASASAAPAAQQATPNPQAGAHSGAPVAPAATATGPIAPASSVATSATTRATVPSSVSRAAQSAAPAPSQATPAKAGAHPPPAAPTVAPATPHTVAPTSTGSNVRWFPISGPSNPSTPGPQRGPARPFVPRPSHVYTVPPYQADGPQPPPFLLVAFKGQETDKFLLPLGQNSYLSRVGGDYVTSPAPTTALTAAPPAEATAGPADTKVGSIAAPEAVSASTSRSVLEAPAEQDQLPVEEVPRGKKRTRASMAKPGPNPPAKPSPKPKVEEKEKEKEPTPSPKDPLADMLPMPGQHPQPGTVLLSTYVPIEPYTKPDWPSLADRLPFHNPAFVEKMKVAPVEVKPEPLSPKRALRSVREVKHPRDYVLNVAAEEWLPEGPLEPITIRLVGVDDRTWARMKGIVEQVEKTELDALVRAEPGLAPEVVKAKAEAEAAKAAAKATTPLPVPTTPAPAPGATIATPEPAGGTSGPATASAADATTPAGAAPSSPAPQAATTTPSASAPATPATPATPALPTPTAPAPVAPPVTIPALPPLVKETWLARKKSLLTSLLSRVGPRRFPRFRLETTISAMVDFTSDKWAPRPYHLTTRPLYARDVESDDEIPVAPRRIELSPSPDLEGHSKKRRKEVSAVTFEMPVSLDALDERVEAGAARGLSKRGRAKGAAIVRKFPRGTAGAMCEGCAKRGLKVWRRGPGGRGTLCNDCGHKFSAGTLGELKAPGAASQRDSTPGTPVTLGEEVKVERAESTVPGEGDKEAPDREQQKDSEASGGDSGAKDKTEGAKDTETETPMDDESEKGEAPKESTDIRPMGADTATEVPVAHDEPKATATTSTSPDPLASTIEDVALVGEQPAEASAPPTNAMDVDP</sequence>
<keyword evidence="1" id="KW-0863">Zinc-finger</keyword>
<feature type="compositionally biased region" description="Basic and acidic residues" evidence="2">
    <location>
        <begin position="580"/>
        <end position="596"/>
    </location>
</feature>
<feature type="region of interest" description="Disordered" evidence="2">
    <location>
        <begin position="812"/>
        <end position="924"/>
    </location>
</feature>
<feature type="compositionally biased region" description="Pro residues" evidence="2">
    <location>
        <begin position="504"/>
        <end position="514"/>
    </location>
</feature>
<feature type="compositionally biased region" description="Pro residues" evidence="2">
    <location>
        <begin position="1146"/>
        <end position="1155"/>
    </location>
</feature>
<feature type="compositionally biased region" description="Basic and acidic residues" evidence="2">
    <location>
        <begin position="1430"/>
        <end position="1439"/>
    </location>
</feature>
<feature type="compositionally biased region" description="Low complexity" evidence="2">
    <location>
        <begin position="1088"/>
        <end position="1145"/>
    </location>
</feature>
<organism evidence="4 5">
    <name type="scientific">Cutaneotrichosporon cavernicola</name>
    <dbReference type="NCBI Taxonomy" id="279322"/>
    <lineage>
        <taxon>Eukaryota</taxon>
        <taxon>Fungi</taxon>
        <taxon>Dikarya</taxon>
        <taxon>Basidiomycota</taxon>
        <taxon>Agaricomycotina</taxon>
        <taxon>Tremellomycetes</taxon>
        <taxon>Trichosporonales</taxon>
        <taxon>Trichosporonaceae</taxon>
        <taxon>Cutaneotrichosporon</taxon>
    </lineage>
</organism>
<feature type="compositionally biased region" description="Low complexity" evidence="2">
    <location>
        <begin position="618"/>
        <end position="712"/>
    </location>
</feature>
<dbReference type="KEGG" id="ccac:CcaHIS019_0106220"/>
<accession>A0AA48KX52</accession>
<feature type="compositionally biased region" description="Basic and acidic residues" evidence="2">
    <location>
        <begin position="158"/>
        <end position="185"/>
    </location>
</feature>
<feature type="compositionally biased region" description="Low complexity" evidence="2">
    <location>
        <begin position="719"/>
        <end position="732"/>
    </location>
</feature>
<feature type="compositionally biased region" description="Low complexity" evidence="2">
    <location>
        <begin position="817"/>
        <end position="838"/>
    </location>
</feature>
<feature type="compositionally biased region" description="Low complexity" evidence="2">
    <location>
        <begin position="515"/>
        <end position="537"/>
    </location>
</feature>
<evidence type="ECO:0000313" key="5">
    <source>
        <dbReference type="Proteomes" id="UP001233271"/>
    </source>
</evidence>
<feature type="compositionally biased region" description="Basic and acidic residues" evidence="2">
    <location>
        <begin position="1407"/>
        <end position="1419"/>
    </location>
</feature>
<feature type="compositionally biased region" description="Basic and acidic residues" evidence="2">
    <location>
        <begin position="900"/>
        <end position="911"/>
    </location>
</feature>
<dbReference type="EMBL" id="AP028212">
    <property type="protein sequence ID" value="BEI87904.1"/>
    <property type="molecule type" value="Genomic_DNA"/>
</dbReference>
<feature type="compositionally biased region" description="Basic and acidic residues" evidence="2">
    <location>
        <begin position="606"/>
        <end position="616"/>
    </location>
</feature>
<feature type="region of interest" description="Disordered" evidence="2">
    <location>
        <begin position="1350"/>
        <end position="1471"/>
    </location>
</feature>
<feature type="compositionally biased region" description="Low complexity" evidence="2">
    <location>
        <begin position="471"/>
        <end position="482"/>
    </location>
</feature>
<evidence type="ECO:0000259" key="3">
    <source>
        <dbReference type="PROSITE" id="PS50114"/>
    </source>
</evidence>
<proteinExistence type="predicted"/>
<evidence type="ECO:0000313" key="4">
    <source>
        <dbReference type="EMBL" id="BEI87904.1"/>
    </source>
</evidence>
<evidence type="ECO:0000256" key="1">
    <source>
        <dbReference type="PROSITE-ProRule" id="PRU00094"/>
    </source>
</evidence>
<dbReference type="GO" id="GO:0006355">
    <property type="term" value="P:regulation of DNA-templated transcription"/>
    <property type="evidence" value="ECO:0007669"/>
    <property type="project" value="InterPro"/>
</dbReference>
<feature type="region of interest" description="Disordered" evidence="2">
    <location>
        <begin position="367"/>
        <end position="780"/>
    </location>
</feature>
<feature type="compositionally biased region" description="Acidic residues" evidence="2">
    <location>
        <begin position="1420"/>
        <end position="1429"/>
    </location>
</feature>
<dbReference type="GO" id="GO:0043565">
    <property type="term" value="F:sequence-specific DNA binding"/>
    <property type="evidence" value="ECO:0007669"/>
    <property type="project" value="InterPro"/>
</dbReference>
<feature type="compositionally biased region" description="Low complexity" evidence="2">
    <location>
        <begin position="422"/>
        <end position="438"/>
    </location>
</feature>
<feature type="compositionally biased region" description="Pro residues" evidence="2">
    <location>
        <begin position="538"/>
        <end position="550"/>
    </location>
</feature>
<feature type="region of interest" description="Disordered" evidence="2">
    <location>
        <begin position="229"/>
        <end position="315"/>
    </location>
</feature>
<dbReference type="GeneID" id="85491775"/>
<feature type="compositionally biased region" description="Pro residues" evidence="2">
    <location>
        <begin position="1078"/>
        <end position="1087"/>
    </location>
</feature>
<feature type="domain" description="GATA-type" evidence="3">
    <location>
        <begin position="1307"/>
        <end position="1339"/>
    </location>
</feature>
<protein>
    <recommendedName>
        <fullName evidence="3">GATA-type domain-containing protein</fullName>
    </recommendedName>
</protein>
<feature type="compositionally biased region" description="Pro residues" evidence="2">
    <location>
        <begin position="889"/>
        <end position="899"/>
    </location>
</feature>
<feature type="compositionally biased region" description="Pro residues" evidence="2">
    <location>
        <begin position="289"/>
        <end position="310"/>
    </location>
</feature>
<feature type="region of interest" description="Disordered" evidence="2">
    <location>
        <begin position="1071"/>
        <end position="1155"/>
    </location>
</feature>
<reference evidence="4" key="1">
    <citation type="journal article" date="2023" name="BMC Genomics">
        <title>Chromosome-level genome assemblies of Cutaneotrichosporon spp. (Trichosporonales, Basidiomycota) reveal imbalanced evolution between nucleotide sequences and chromosome synteny.</title>
        <authorList>
            <person name="Kobayashi Y."/>
            <person name="Kayamori A."/>
            <person name="Aoki K."/>
            <person name="Shiwa Y."/>
            <person name="Matsutani M."/>
            <person name="Fujita N."/>
            <person name="Sugita T."/>
            <person name="Iwasaki W."/>
            <person name="Tanaka N."/>
            <person name="Takashima M."/>
        </authorList>
    </citation>
    <scope>NUCLEOTIDE SEQUENCE</scope>
    <source>
        <strain evidence="4">HIS019</strain>
    </source>
</reference>
<dbReference type="RefSeq" id="XP_060453170.1">
    <property type="nucleotide sequence ID" value="XM_060602367.1"/>
</dbReference>
<dbReference type="Proteomes" id="UP001233271">
    <property type="component" value="Chromosome 1"/>
</dbReference>
<gene>
    <name evidence="4" type="ORF">CcaverHIS019_0106220</name>
</gene>
<evidence type="ECO:0000256" key="2">
    <source>
        <dbReference type="SAM" id="MobiDB-lite"/>
    </source>
</evidence>
<dbReference type="SUPFAM" id="SSF57716">
    <property type="entry name" value="Glucocorticoid receptor-like (DNA-binding domain)"/>
    <property type="match status" value="1"/>
</dbReference>
<keyword evidence="1" id="KW-0479">Metal-binding</keyword>
<dbReference type="GO" id="GO:0008270">
    <property type="term" value="F:zinc ion binding"/>
    <property type="evidence" value="ECO:0007669"/>
    <property type="project" value="UniProtKB-KW"/>
</dbReference>
<feature type="compositionally biased region" description="Basic and acidic residues" evidence="2">
    <location>
        <begin position="1371"/>
        <end position="1400"/>
    </location>
</feature>
<feature type="region of interest" description="Disordered" evidence="2">
    <location>
        <begin position="106"/>
        <end position="194"/>
    </location>
</feature>
<feature type="compositionally biased region" description="Low complexity" evidence="2">
    <location>
        <begin position="449"/>
        <end position="462"/>
    </location>
</feature>
<keyword evidence="5" id="KW-1185">Reference proteome</keyword>
<feature type="compositionally biased region" description="Pro residues" evidence="2">
    <location>
        <begin position="409"/>
        <end position="418"/>
    </location>
</feature>